<dbReference type="EMBL" id="WHWB01033199">
    <property type="protein sequence ID" value="KAJ7421448.1"/>
    <property type="molecule type" value="Genomic_DNA"/>
</dbReference>
<protein>
    <submittedName>
        <fullName evidence="5">UPF0688 protein C1orf174</fullName>
    </submittedName>
</protein>
<evidence type="ECO:0000313" key="6">
    <source>
        <dbReference type="Proteomes" id="UP001145742"/>
    </source>
</evidence>
<gene>
    <name evidence="5" type="ORF">WISP_42368</name>
</gene>
<evidence type="ECO:0000256" key="3">
    <source>
        <dbReference type="ARBA" id="ARBA00023242"/>
    </source>
</evidence>
<accession>A0ABQ9DGB2</accession>
<comment type="caution">
    <text evidence="5">The sequence shown here is derived from an EMBL/GenBank/DDBJ whole genome shotgun (WGS) entry which is preliminary data.</text>
</comment>
<dbReference type="PANTHER" id="PTHR28491:SF1">
    <property type="entry name" value="UPF0688 PROTEIN C1ORF174"/>
    <property type="match status" value="1"/>
</dbReference>
<comment type="similarity">
    <text evidence="2">Belongs to the UPF0688 family.</text>
</comment>
<feature type="region of interest" description="Disordered" evidence="4">
    <location>
        <begin position="74"/>
        <end position="105"/>
    </location>
</feature>
<sequence>MPVIGKQILLLLSTQKNSAILTQNTSPMAGKGPHSCRMAVQFDRPHIQQKCSNICSCEIATTCPPNNMVTGENGCSSHTEDDGQPAKRVKCEKSSTESELEGLTCGSENLAALGEMTKASDGDQGSEDPGDTNIIQQRKAESIPETDEAKQDEEHVSLEPHAVRSSSAPLKMGSGGYLHRHVFSEEESSCGSVLAEESGSEDTDRPRRLLQLEHSGFSDEDSNQPMPVHRFFGDFEPDLPAVPLPSTTMSRREVRNLHFIAKEDEEEEEEEDVV</sequence>
<evidence type="ECO:0000313" key="5">
    <source>
        <dbReference type="EMBL" id="KAJ7421448.1"/>
    </source>
</evidence>
<dbReference type="Pfam" id="PF15772">
    <property type="entry name" value="UPF0688"/>
    <property type="match status" value="1"/>
</dbReference>
<evidence type="ECO:0000256" key="4">
    <source>
        <dbReference type="SAM" id="MobiDB-lite"/>
    </source>
</evidence>
<keyword evidence="3" id="KW-0539">Nucleus</keyword>
<keyword evidence="6" id="KW-1185">Reference proteome</keyword>
<comment type="subcellular location">
    <subcellularLocation>
        <location evidence="1">Nucleus</location>
    </subcellularLocation>
</comment>
<feature type="region of interest" description="Disordered" evidence="4">
    <location>
        <begin position="186"/>
        <end position="207"/>
    </location>
</feature>
<feature type="compositionally biased region" description="Basic and acidic residues" evidence="4">
    <location>
        <begin position="78"/>
        <end position="96"/>
    </location>
</feature>
<evidence type="ECO:0000256" key="2">
    <source>
        <dbReference type="ARBA" id="ARBA00006634"/>
    </source>
</evidence>
<proteinExistence type="inferred from homology"/>
<reference evidence="5" key="1">
    <citation type="submission" date="2019-10" db="EMBL/GenBank/DDBJ databases">
        <authorList>
            <person name="Soares A.E.R."/>
            <person name="Aleixo A."/>
            <person name="Schneider P."/>
            <person name="Miyaki C.Y."/>
            <person name="Schneider M.P."/>
            <person name="Mello C."/>
            <person name="Vasconcelos A.T.R."/>
        </authorList>
    </citation>
    <scope>NUCLEOTIDE SEQUENCE</scope>
    <source>
        <tissue evidence="5">Muscle</tissue>
    </source>
</reference>
<evidence type="ECO:0000256" key="1">
    <source>
        <dbReference type="ARBA" id="ARBA00004123"/>
    </source>
</evidence>
<organism evidence="5 6">
    <name type="scientific">Willisornis vidua</name>
    <name type="common">Xingu scale-backed antbird</name>
    <dbReference type="NCBI Taxonomy" id="1566151"/>
    <lineage>
        <taxon>Eukaryota</taxon>
        <taxon>Metazoa</taxon>
        <taxon>Chordata</taxon>
        <taxon>Craniata</taxon>
        <taxon>Vertebrata</taxon>
        <taxon>Euteleostomi</taxon>
        <taxon>Archelosauria</taxon>
        <taxon>Archosauria</taxon>
        <taxon>Dinosauria</taxon>
        <taxon>Saurischia</taxon>
        <taxon>Theropoda</taxon>
        <taxon>Coelurosauria</taxon>
        <taxon>Aves</taxon>
        <taxon>Neognathae</taxon>
        <taxon>Neoaves</taxon>
        <taxon>Telluraves</taxon>
        <taxon>Australaves</taxon>
        <taxon>Passeriformes</taxon>
        <taxon>Thamnophilidae</taxon>
        <taxon>Willisornis</taxon>
    </lineage>
</organism>
<dbReference type="InterPro" id="IPR031530">
    <property type="entry name" value="UPF0688"/>
</dbReference>
<name>A0ABQ9DGB2_9PASS</name>
<dbReference type="PANTHER" id="PTHR28491">
    <property type="entry name" value="UPF0688 PROTEIN C1ORF174"/>
    <property type="match status" value="1"/>
</dbReference>
<dbReference type="Proteomes" id="UP001145742">
    <property type="component" value="Unassembled WGS sequence"/>
</dbReference>
<feature type="compositionally biased region" description="Basic and acidic residues" evidence="4">
    <location>
        <begin position="138"/>
        <end position="162"/>
    </location>
</feature>
<feature type="region of interest" description="Disordered" evidence="4">
    <location>
        <begin position="118"/>
        <end position="171"/>
    </location>
</feature>